<keyword evidence="3" id="KW-1185">Reference proteome</keyword>
<reference evidence="2 3" key="1">
    <citation type="submission" date="2018-06" db="EMBL/GenBank/DDBJ databases">
        <title>Echinicola strongylocentroti sp. nov., isolated from a sea urchin Strongylocentrotus intermedius.</title>
        <authorList>
            <person name="Bae S.S."/>
        </authorList>
    </citation>
    <scope>NUCLEOTIDE SEQUENCE [LARGE SCALE GENOMIC DNA]</scope>
    <source>
        <strain evidence="2 3">MEBiC08714</strain>
    </source>
</reference>
<evidence type="ECO:0008006" key="4">
    <source>
        <dbReference type="Google" id="ProtNLM"/>
    </source>
</evidence>
<keyword evidence="1" id="KW-0732">Signal</keyword>
<accession>A0A2Z4IJB3</accession>
<evidence type="ECO:0000313" key="2">
    <source>
        <dbReference type="EMBL" id="AWW30797.1"/>
    </source>
</evidence>
<organism evidence="2 3">
    <name type="scientific">Echinicola strongylocentroti</name>
    <dbReference type="NCBI Taxonomy" id="1795355"/>
    <lineage>
        <taxon>Bacteria</taxon>
        <taxon>Pseudomonadati</taxon>
        <taxon>Bacteroidota</taxon>
        <taxon>Cytophagia</taxon>
        <taxon>Cytophagales</taxon>
        <taxon>Cyclobacteriaceae</taxon>
        <taxon>Echinicola</taxon>
    </lineage>
</organism>
<feature type="signal peptide" evidence="1">
    <location>
        <begin position="1"/>
        <end position="18"/>
    </location>
</feature>
<evidence type="ECO:0000256" key="1">
    <source>
        <dbReference type="SAM" id="SignalP"/>
    </source>
</evidence>
<dbReference type="EMBL" id="CP030041">
    <property type="protein sequence ID" value="AWW30797.1"/>
    <property type="molecule type" value="Genomic_DNA"/>
</dbReference>
<dbReference type="OrthoDB" id="706756at2"/>
<proteinExistence type="predicted"/>
<evidence type="ECO:0000313" key="3">
    <source>
        <dbReference type="Proteomes" id="UP000248688"/>
    </source>
</evidence>
<dbReference type="KEGG" id="est:DN752_12045"/>
<sequence length="256" mass="29128">MKKLFLFPFLLLVVNVFAQDLDGAWKLTHLNGDQVTEEEWVKIYQDGYFAFGAKTADTTHHFIGAGGGVYEKDGENGYSETFDFHTKDPEKIGTTTAYNMDFVGEKMVLTYNQKGSNVIEIWEKISDRDDDLNGTWVITGRKRDGELRTMTPGARRTVKILGGGRFQWIAFNSETKEFSGTGGGNYTAQNGKYTEYIEFFSRDDSRVGASLGFDYEVKDGEWHHSGLSSKGDPIYEIWSNYRDAYLEQNEDIKDQK</sequence>
<gene>
    <name evidence="2" type="ORF">DN752_12045</name>
</gene>
<feature type="chain" id="PRO_5016285136" description="Membrane or secreted protein" evidence="1">
    <location>
        <begin position="19"/>
        <end position="256"/>
    </location>
</feature>
<dbReference type="Proteomes" id="UP000248688">
    <property type="component" value="Chromosome"/>
</dbReference>
<name>A0A2Z4IJB3_9BACT</name>
<protein>
    <recommendedName>
        <fullName evidence="4">Membrane or secreted protein</fullName>
    </recommendedName>
</protein>
<dbReference type="RefSeq" id="WP_112784174.1">
    <property type="nucleotide sequence ID" value="NZ_CP030041.1"/>
</dbReference>
<dbReference type="AlphaFoldDB" id="A0A2Z4IJB3"/>
<dbReference type="Gene3D" id="2.40.128.490">
    <property type="entry name" value="Uncharacterised protein PF14869, DUF4488"/>
    <property type="match status" value="2"/>
</dbReference>